<dbReference type="Proteomes" id="UP001642360">
    <property type="component" value="Unassembled WGS sequence"/>
</dbReference>
<keyword evidence="9" id="KW-1185">Reference proteome</keyword>
<evidence type="ECO:0000256" key="3">
    <source>
        <dbReference type="ARBA" id="ARBA00022692"/>
    </source>
</evidence>
<keyword evidence="5 6" id="KW-0472">Membrane</keyword>
<keyword evidence="3 6" id="KW-0812">Transmembrane</keyword>
<dbReference type="AlphaFoldDB" id="A0ABC8QS92"/>
<proteinExistence type="inferred from homology"/>
<organism evidence="8 9">
    <name type="scientific">Ilex paraguariensis</name>
    <name type="common">yerba mate</name>
    <dbReference type="NCBI Taxonomy" id="185542"/>
    <lineage>
        <taxon>Eukaryota</taxon>
        <taxon>Viridiplantae</taxon>
        <taxon>Streptophyta</taxon>
        <taxon>Embryophyta</taxon>
        <taxon>Tracheophyta</taxon>
        <taxon>Spermatophyta</taxon>
        <taxon>Magnoliopsida</taxon>
        <taxon>eudicotyledons</taxon>
        <taxon>Gunneridae</taxon>
        <taxon>Pentapetalae</taxon>
        <taxon>asterids</taxon>
        <taxon>campanulids</taxon>
        <taxon>Aquifoliales</taxon>
        <taxon>Aquifoliaceae</taxon>
        <taxon>Ilex</taxon>
    </lineage>
</organism>
<dbReference type="Pfam" id="PF00955">
    <property type="entry name" value="HCO3_cotransp"/>
    <property type="match status" value="3"/>
</dbReference>
<feature type="domain" description="Bicarbonate transporter-like transmembrane" evidence="7">
    <location>
        <begin position="214"/>
        <end position="358"/>
    </location>
</feature>
<comment type="similarity">
    <text evidence="2">Belongs to the anion exchanger (TC 2.A.31.3) family.</text>
</comment>
<dbReference type="EMBL" id="CAUOFW020000724">
    <property type="protein sequence ID" value="CAK9135604.1"/>
    <property type="molecule type" value="Genomic_DNA"/>
</dbReference>
<sequence>MPPNKRQINELTDQASIFFDADLIGVKIIFSATPPVWARDPFREVMTAKILAPTTYIFFASALPVIAFGEQLSRDTDGILSTVETLTSTALCGIIHSIFGGQPLLILGVAEPTVIMYSYLYHFCKGQADLGRELFLAWAGWVCVWTALLLVLLAIFNACTIINRFTRIAGELFSIMIAVLFMQEAIKGVVSEFNIPKAENPNAEKYSFPWLYTNGLMSIIFSFGLLLTALKSRRARSWKYGTGWFRRFIADYGVPFMVLVWSALSFSTPNKVPSGVPRRLYSPLPWESASLQHWTVIKDMWKVPPLYIFAALVPAVMIAGLYFFDHSVASQMAQQKEFNLKNPSAYHYDILLLGSLLIQKKMVKSAKECIKQQASNSEIYGKMQAVFIEMDTTPSPQAAKELKNLKDAVMQGEDGGSRDGKFDLEKHLDDHLPVRVNEQRVSNLLQSLLVGASLLAMPIIKKIPTSVLWGYFAYMSIDSLPGNQFWERILLLFIPPGRRFKVFKGLHPSYVELVPFNVIAMFTLFQFVYFAMCFGVTWIPIAGILFPLPFFLLIGIRQHLLPRLLHPQYLQELDAAEYEEVAGNTRYSEGCISLEELQATTPEDEFCEVERCSSEILAELTTSRGEFKHRSISFHGDMLPQFHPENVAPQDEEE</sequence>
<feature type="transmembrane region" description="Helical" evidence="6">
    <location>
        <begin position="135"/>
        <end position="156"/>
    </location>
</feature>
<feature type="transmembrane region" description="Helical" evidence="6">
    <location>
        <begin position="248"/>
        <end position="267"/>
    </location>
</feature>
<evidence type="ECO:0000313" key="9">
    <source>
        <dbReference type="Proteomes" id="UP001642360"/>
    </source>
</evidence>
<keyword evidence="4 6" id="KW-1133">Transmembrane helix</keyword>
<protein>
    <recommendedName>
        <fullName evidence="7">Bicarbonate transporter-like transmembrane domain-containing protein</fullName>
    </recommendedName>
</protein>
<accession>A0ABC8QS92</accession>
<feature type="transmembrane region" description="Helical" evidence="6">
    <location>
        <begin position="510"/>
        <end position="532"/>
    </location>
</feature>
<name>A0ABC8QS92_9AQUA</name>
<gene>
    <name evidence="8" type="ORF">ILEXP_LOCUS2562</name>
</gene>
<evidence type="ECO:0000256" key="2">
    <source>
        <dbReference type="ARBA" id="ARBA00006262"/>
    </source>
</evidence>
<comment type="caution">
    <text evidence="8">The sequence shown here is derived from an EMBL/GenBank/DDBJ whole genome shotgun (WGS) entry which is preliminary data.</text>
</comment>
<feature type="transmembrane region" description="Helical" evidence="6">
    <location>
        <begin position="306"/>
        <end position="324"/>
    </location>
</feature>
<dbReference type="InterPro" id="IPR003020">
    <property type="entry name" value="HCO3_transpt_euk"/>
</dbReference>
<evidence type="ECO:0000256" key="6">
    <source>
        <dbReference type="SAM" id="Phobius"/>
    </source>
</evidence>
<evidence type="ECO:0000256" key="4">
    <source>
        <dbReference type="ARBA" id="ARBA00022989"/>
    </source>
</evidence>
<feature type="transmembrane region" description="Helical" evidence="6">
    <location>
        <begin position="538"/>
        <end position="556"/>
    </location>
</feature>
<evidence type="ECO:0000256" key="5">
    <source>
        <dbReference type="ARBA" id="ARBA00023136"/>
    </source>
</evidence>
<feature type="domain" description="Bicarbonate transporter-like transmembrane" evidence="7">
    <location>
        <begin position="434"/>
        <end position="576"/>
    </location>
</feature>
<feature type="transmembrane region" description="Helical" evidence="6">
    <location>
        <begin position="104"/>
        <end position="123"/>
    </location>
</feature>
<reference evidence="8 9" key="1">
    <citation type="submission" date="2024-02" db="EMBL/GenBank/DDBJ databases">
        <authorList>
            <person name="Vignale AGUSTIN F."/>
            <person name="Sosa J E."/>
            <person name="Modenutti C."/>
        </authorList>
    </citation>
    <scope>NUCLEOTIDE SEQUENCE [LARGE SCALE GENOMIC DNA]</scope>
</reference>
<dbReference type="PANTHER" id="PTHR11453:SF131">
    <property type="entry name" value="BORON TRANSPORTER 7-RELATED"/>
    <property type="match status" value="1"/>
</dbReference>
<dbReference type="PANTHER" id="PTHR11453">
    <property type="entry name" value="ANION EXCHANGE PROTEIN"/>
    <property type="match status" value="1"/>
</dbReference>
<evidence type="ECO:0000313" key="8">
    <source>
        <dbReference type="EMBL" id="CAK9135604.1"/>
    </source>
</evidence>
<evidence type="ECO:0000259" key="7">
    <source>
        <dbReference type="Pfam" id="PF00955"/>
    </source>
</evidence>
<feature type="transmembrane region" description="Helical" evidence="6">
    <location>
        <begin position="206"/>
        <end position="227"/>
    </location>
</feature>
<dbReference type="GO" id="GO:0016020">
    <property type="term" value="C:membrane"/>
    <property type="evidence" value="ECO:0007669"/>
    <property type="project" value="UniProtKB-SubCell"/>
</dbReference>
<comment type="subcellular location">
    <subcellularLocation>
        <location evidence="1">Membrane</location>
        <topology evidence="1">Multi-pass membrane protein</topology>
    </subcellularLocation>
</comment>
<feature type="transmembrane region" description="Helical" evidence="6">
    <location>
        <begin position="168"/>
        <end position="186"/>
    </location>
</feature>
<dbReference type="InterPro" id="IPR011531">
    <property type="entry name" value="HCO3_transpt-like_TM_dom"/>
</dbReference>
<feature type="domain" description="Bicarbonate transporter-like transmembrane" evidence="7">
    <location>
        <begin position="42"/>
        <end position="197"/>
    </location>
</feature>
<evidence type="ECO:0000256" key="1">
    <source>
        <dbReference type="ARBA" id="ARBA00004141"/>
    </source>
</evidence>